<evidence type="ECO:0000256" key="7">
    <source>
        <dbReference type="ARBA" id="ARBA00022777"/>
    </source>
</evidence>
<evidence type="ECO:0000256" key="6">
    <source>
        <dbReference type="ARBA" id="ARBA00022683"/>
    </source>
</evidence>
<dbReference type="Pfam" id="PF03830">
    <property type="entry name" value="PTSIIB_sorb"/>
    <property type="match status" value="1"/>
</dbReference>
<gene>
    <name evidence="9" type="ORF">SAMN02745704_01126</name>
</gene>
<sequence>MNWVRVDNRLVHGQVVETWLPYVGAKGIIVANDDVSDDPLTQEIMSLAIPQSMSTSFVSINDLLHLQEIALWSSAQGAALVLFSNCEDARRAYEIGFRFQSINIGNIHYAPGKRQLSPSVAVNDSEEECLRFFADREVKLDFRCVPNDPVQVRF</sequence>
<dbReference type="EMBL" id="FUYC01000003">
    <property type="protein sequence ID" value="SKA78386.1"/>
    <property type="molecule type" value="Genomic_DNA"/>
</dbReference>
<evidence type="ECO:0000259" key="8">
    <source>
        <dbReference type="PROSITE" id="PS51101"/>
    </source>
</evidence>
<dbReference type="RefSeq" id="WP_078716691.1">
    <property type="nucleotide sequence ID" value="NZ_FUYC01000003.1"/>
</dbReference>
<keyword evidence="6" id="KW-0598">Phosphotransferase system</keyword>
<accession>A0A1T4WM15</accession>
<dbReference type="GO" id="GO:0008982">
    <property type="term" value="F:protein-N(PI)-phosphohistidine-sugar phosphotransferase activity"/>
    <property type="evidence" value="ECO:0007669"/>
    <property type="project" value="InterPro"/>
</dbReference>
<keyword evidence="5" id="KW-0808">Transferase</keyword>
<dbReference type="Gene3D" id="3.40.35.10">
    <property type="entry name" value="Phosphotransferase system, sorbose subfamily IIB component"/>
    <property type="match status" value="1"/>
</dbReference>
<proteinExistence type="predicted"/>
<evidence type="ECO:0000256" key="4">
    <source>
        <dbReference type="ARBA" id="ARBA00022597"/>
    </source>
</evidence>
<evidence type="ECO:0000256" key="2">
    <source>
        <dbReference type="ARBA" id="ARBA00022448"/>
    </source>
</evidence>
<protein>
    <submittedName>
        <fullName evidence="9">PTS system, mannose-specific IIB component</fullName>
    </submittedName>
</protein>
<evidence type="ECO:0000256" key="1">
    <source>
        <dbReference type="ARBA" id="ARBA00004496"/>
    </source>
</evidence>
<dbReference type="GO" id="GO:0016301">
    <property type="term" value="F:kinase activity"/>
    <property type="evidence" value="ECO:0007669"/>
    <property type="project" value="UniProtKB-KW"/>
</dbReference>
<dbReference type="STRING" id="1121449.SAMN02745704_01126"/>
<dbReference type="SUPFAM" id="SSF52728">
    <property type="entry name" value="PTS IIb component"/>
    <property type="match status" value="1"/>
</dbReference>
<keyword evidence="3" id="KW-0963">Cytoplasm</keyword>
<organism evidence="9 10">
    <name type="scientific">Paucidesulfovibrio gracilis DSM 16080</name>
    <dbReference type="NCBI Taxonomy" id="1121449"/>
    <lineage>
        <taxon>Bacteria</taxon>
        <taxon>Pseudomonadati</taxon>
        <taxon>Thermodesulfobacteriota</taxon>
        <taxon>Desulfovibrionia</taxon>
        <taxon>Desulfovibrionales</taxon>
        <taxon>Desulfovibrionaceae</taxon>
        <taxon>Paucidesulfovibrio</taxon>
    </lineage>
</organism>
<dbReference type="GO" id="GO:0005737">
    <property type="term" value="C:cytoplasm"/>
    <property type="evidence" value="ECO:0007669"/>
    <property type="project" value="UniProtKB-SubCell"/>
</dbReference>
<evidence type="ECO:0000313" key="9">
    <source>
        <dbReference type="EMBL" id="SKA78386.1"/>
    </source>
</evidence>
<feature type="domain" description="PTS EIIB type-4" evidence="8">
    <location>
        <begin position="1"/>
        <end position="154"/>
    </location>
</feature>
<dbReference type="InterPro" id="IPR036667">
    <property type="entry name" value="PTS_IIB_sorbose-sp_sf"/>
</dbReference>
<evidence type="ECO:0000313" key="10">
    <source>
        <dbReference type="Proteomes" id="UP000190027"/>
    </source>
</evidence>
<dbReference type="OrthoDB" id="9788818at2"/>
<dbReference type="Proteomes" id="UP000190027">
    <property type="component" value="Unassembled WGS sequence"/>
</dbReference>
<dbReference type="InterPro" id="IPR004720">
    <property type="entry name" value="PTS_IIB_sorbose-sp"/>
</dbReference>
<evidence type="ECO:0000256" key="3">
    <source>
        <dbReference type="ARBA" id="ARBA00022490"/>
    </source>
</evidence>
<name>A0A1T4WM15_9BACT</name>
<keyword evidence="4" id="KW-0762">Sugar transport</keyword>
<keyword evidence="10" id="KW-1185">Reference proteome</keyword>
<dbReference type="AlphaFoldDB" id="A0A1T4WM15"/>
<keyword evidence="2" id="KW-0813">Transport</keyword>
<dbReference type="GO" id="GO:0009401">
    <property type="term" value="P:phosphoenolpyruvate-dependent sugar phosphotransferase system"/>
    <property type="evidence" value="ECO:0007669"/>
    <property type="project" value="UniProtKB-KW"/>
</dbReference>
<comment type="subcellular location">
    <subcellularLocation>
        <location evidence="1">Cytoplasm</location>
    </subcellularLocation>
</comment>
<keyword evidence="7" id="KW-0418">Kinase</keyword>
<dbReference type="PROSITE" id="PS51101">
    <property type="entry name" value="PTS_EIIB_TYPE_4"/>
    <property type="match status" value="1"/>
</dbReference>
<evidence type="ECO:0000256" key="5">
    <source>
        <dbReference type="ARBA" id="ARBA00022679"/>
    </source>
</evidence>
<reference evidence="9 10" key="1">
    <citation type="submission" date="2017-02" db="EMBL/GenBank/DDBJ databases">
        <authorList>
            <person name="Peterson S.W."/>
        </authorList>
    </citation>
    <scope>NUCLEOTIDE SEQUENCE [LARGE SCALE GENOMIC DNA]</scope>
    <source>
        <strain evidence="9 10">DSM 16080</strain>
    </source>
</reference>